<gene>
    <name evidence="1" type="ORF">K3148_05630</name>
</gene>
<evidence type="ECO:0008006" key="3">
    <source>
        <dbReference type="Google" id="ProtNLM"/>
    </source>
</evidence>
<dbReference type="Gene3D" id="3.40.50.300">
    <property type="entry name" value="P-loop containing nucleotide triphosphate hydrolases"/>
    <property type="match status" value="1"/>
</dbReference>
<organism evidence="1 2">
    <name type="scientific">Qipengyuania aurantiaca</name>
    <dbReference type="NCBI Taxonomy" id="2867233"/>
    <lineage>
        <taxon>Bacteria</taxon>
        <taxon>Pseudomonadati</taxon>
        <taxon>Pseudomonadota</taxon>
        <taxon>Alphaproteobacteria</taxon>
        <taxon>Sphingomonadales</taxon>
        <taxon>Erythrobacteraceae</taxon>
        <taxon>Qipengyuania</taxon>
    </lineage>
</organism>
<dbReference type="Proteomes" id="UP000824281">
    <property type="component" value="Chromosome"/>
</dbReference>
<evidence type="ECO:0000313" key="1">
    <source>
        <dbReference type="EMBL" id="QZD90864.1"/>
    </source>
</evidence>
<dbReference type="RefSeq" id="WP_221426325.1">
    <property type="nucleotide sequence ID" value="NZ_CP081295.1"/>
</dbReference>
<dbReference type="EMBL" id="CP081295">
    <property type="protein sequence ID" value="QZD90864.1"/>
    <property type="molecule type" value="Genomic_DNA"/>
</dbReference>
<protein>
    <recommendedName>
        <fullName evidence="3">Sulfotransferase family protein</fullName>
    </recommendedName>
</protein>
<dbReference type="InterPro" id="IPR027417">
    <property type="entry name" value="P-loop_NTPase"/>
</dbReference>
<keyword evidence="2" id="KW-1185">Reference proteome</keyword>
<accession>A0ABX8ZPK1</accession>
<name>A0ABX8ZPK1_9SPHN</name>
<evidence type="ECO:0000313" key="2">
    <source>
        <dbReference type="Proteomes" id="UP000824281"/>
    </source>
</evidence>
<proteinExistence type="predicted"/>
<reference evidence="1 2" key="1">
    <citation type="submission" date="2021-08" db="EMBL/GenBank/DDBJ databases">
        <title>Comparative Genomics Analysis of the Genus Qipengyuania Reveals Extensive Genetic Diversity and Metabolic Versatility, Including the Description of Fifteen Novel Species.</title>
        <authorList>
            <person name="Liu Y."/>
        </authorList>
    </citation>
    <scope>NUCLEOTIDE SEQUENCE [LARGE SCALE GENOMIC DNA]</scope>
    <source>
        <strain evidence="1 2">1NDH13</strain>
    </source>
</reference>
<sequence>MGIASRIQRLTNNLKYAPDAYHFLHIGKAAGTQITKLADQYPRKVVPHPHDVSLKDLPQGASYFFSIRDPITRFYSGFYSRKRKGQPVYNVPWTESERASFRDFEHANDLAEALFDPGEKGIAATQAMVSIRHTGQNLVSWFFLQGNLLEVRPPVWIIRQEKFEEDFDAFLRKAGLNRPAIRPENRSHANNYVGTPALSEKAKKNLRRWFAQDYEFHRVCEAWLDTQTS</sequence>